<dbReference type="EMBL" id="JAAXPR010000003">
    <property type="protein sequence ID" value="NKZ19698.1"/>
    <property type="molecule type" value="Genomic_DNA"/>
</dbReference>
<proteinExistence type="predicted"/>
<feature type="transmembrane region" description="Helical" evidence="1">
    <location>
        <begin position="47"/>
        <end position="66"/>
    </location>
</feature>
<keyword evidence="3" id="KW-1185">Reference proteome</keyword>
<organism evidence="2 3">
    <name type="scientific">Streptococcus ovuberis</name>
    <dbReference type="NCBI Taxonomy" id="1936207"/>
    <lineage>
        <taxon>Bacteria</taxon>
        <taxon>Bacillati</taxon>
        <taxon>Bacillota</taxon>
        <taxon>Bacilli</taxon>
        <taxon>Lactobacillales</taxon>
        <taxon>Streptococcaceae</taxon>
        <taxon>Streptococcus</taxon>
    </lineage>
</organism>
<dbReference type="AlphaFoldDB" id="A0A7X6S001"/>
<feature type="transmembrane region" description="Helical" evidence="1">
    <location>
        <begin position="18"/>
        <end position="40"/>
    </location>
</feature>
<protein>
    <submittedName>
        <fullName evidence="2">Uncharacterized protein</fullName>
    </submittedName>
</protein>
<evidence type="ECO:0000313" key="3">
    <source>
        <dbReference type="Proteomes" id="UP000522720"/>
    </source>
</evidence>
<gene>
    <name evidence="2" type="ORF">HF992_02335</name>
</gene>
<keyword evidence="1" id="KW-0472">Membrane</keyword>
<reference evidence="2 3" key="1">
    <citation type="submission" date="2020-04" db="EMBL/GenBank/DDBJ databases">
        <title>MicrobeNet Type strains.</title>
        <authorList>
            <person name="Nicholson A.C."/>
        </authorList>
    </citation>
    <scope>NUCLEOTIDE SEQUENCE [LARGE SCALE GENOMIC DNA]</scope>
    <source>
        <strain evidence="2 3">CCUG 69612</strain>
    </source>
</reference>
<evidence type="ECO:0000313" key="2">
    <source>
        <dbReference type="EMBL" id="NKZ19698.1"/>
    </source>
</evidence>
<keyword evidence="1" id="KW-0812">Transmembrane</keyword>
<dbReference type="Proteomes" id="UP000522720">
    <property type="component" value="Unassembled WGS sequence"/>
</dbReference>
<dbReference type="RefSeq" id="WP_168548458.1">
    <property type="nucleotide sequence ID" value="NZ_JAAXPR010000003.1"/>
</dbReference>
<evidence type="ECO:0000256" key="1">
    <source>
        <dbReference type="SAM" id="Phobius"/>
    </source>
</evidence>
<feature type="transmembrane region" description="Helical" evidence="1">
    <location>
        <begin position="78"/>
        <end position="96"/>
    </location>
</feature>
<name>A0A7X6S001_9STRE</name>
<sequence length="107" mass="12156">MNEEEVVLTKDEPSLEGIFGAIIVVIGKGISYILLTPVFLYTWIKSWIYVGLVSSGLWYVLGAGSLEGLGYSKYIPYVKSPIAFTIIIILTGLLTLRRTYYYIKYYR</sequence>
<comment type="caution">
    <text evidence="2">The sequence shown here is derived from an EMBL/GenBank/DDBJ whole genome shotgun (WGS) entry which is preliminary data.</text>
</comment>
<accession>A0A7X6S001</accession>
<keyword evidence="1" id="KW-1133">Transmembrane helix</keyword>